<evidence type="ECO:0000313" key="4">
    <source>
        <dbReference type="EMBL" id="CUO13378.1"/>
    </source>
</evidence>
<evidence type="ECO:0000256" key="1">
    <source>
        <dbReference type="ARBA" id="ARBA00023125"/>
    </source>
</evidence>
<dbReference type="Pfam" id="PF00440">
    <property type="entry name" value="TetR_N"/>
    <property type="match status" value="1"/>
</dbReference>
<accession>A0A174CNN7</accession>
<dbReference type="PROSITE" id="PS01081">
    <property type="entry name" value="HTH_TETR_1"/>
    <property type="match status" value="1"/>
</dbReference>
<dbReference type="Proteomes" id="UP000095594">
    <property type="component" value="Unassembled WGS sequence"/>
</dbReference>
<reference evidence="4 5" key="1">
    <citation type="submission" date="2015-09" db="EMBL/GenBank/DDBJ databases">
        <authorList>
            <consortium name="Pathogen Informatics"/>
        </authorList>
    </citation>
    <scope>NUCLEOTIDE SEQUENCE [LARGE SCALE GENOMIC DNA]</scope>
    <source>
        <strain evidence="4 5">2789STDY5834856</strain>
    </source>
</reference>
<dbReference type="RefSeq" id="WP_055264547.1">
    <property type="nucleotide sequence ID" value="NZ_CABIXQ010000005.1"/>
</dbReference>
<dbReference type="GO" id="GO:0003677">
    <property type="term" value="F:DNA binding"/>
    <property type="evidence" value="ECO:0007669"/>
    <property type="project" value="UniProtKB-UniRule"/>
</dbReference>
<dbReference type="Gene3D" id="1.10.10.60">
    <property type="entry name" value="Homeodomain-like"/>
    <property type="match status" value="1"/>
</dbReference>
<dbReference type="InterPro" id="IPR036271">
    <property type="entry name" value="Tet_transcr_reg_TetR-rel_C_sf"/>
</dbReference>
<dbReference type="SUPFAM" id="SSF46689">
    <property type="entry name" value="Homeodomain-like"/>
    <property type="match status" value="1"/>
</dbReference>
<dbReference type="EMBL" id="CYZX01000005">
    <property type="protein sequence ID" value="CUO13378.1"/>
    <property type="molecule type" value="Genomic_DNA"/>
</dbReference>
<sequence>MSKCTRKQIEKRKQIIEATKSIMDEIGFENVTVRGICKAANISIGTFYHYFNDKGDIIIQLYTSVDEYLSEIEIEKLSDEDELKNIITFSEEYGRFVADSGLSVAKQIFGAAINTESDQIYRSIERDINRIIFNIIKRAKEKEQINTDFSTEEISNMILINIRGIVFDWCKFQGQYDLVAQIRNSISIFVRGIK</sequence>
<dbReference type="InterPro" id="IPR023772">
    <property type="entry name" value="DNA-bd_HTH_TetR-type_CS"/>
</dbReference>
<organism evidence="4 5">
    <name type="scientific">Clostridium disporicum</name>
    <dbReference type="NCBI Taxonomy" id="84024"/>
    <lineage>
        <taxon>Bacteria</taxon>
        <taxon>Bacillati</taxon>
        <taxon>Bacillota</taxon>
        <taxon>Clostridia</taxon>
        <taxon>Eubacteriales</taxon>
        <taxon>Clostridiaceae</taxon>
        <taxon>Clostridium</taxon>
    </lineage>
</organism>
<feature type="domain" description="HTH tetR-type" evidence="3">
    <location>
        <begin position="9"/>
        <end position="69"/>
    </location>
</feature>
<dbReference type="InterPro" id="IPR050624">
    <property type="entry name" value="HTH-type_Tx_Regulator"/>
</dbReference>
<dbReference type="InterPro" id="IPR001647">
    <property type="entry name" value="HTH_TetR"/>
</dbReference>
<dbReference type="AlphaFoldDB" id="A0A174CNN7"/>
<feature type="DNA-binding region" description="H-T-H motif" evidence="2">
    <location>
        <begin position="32"/>
        <end position="51"/>
    </location>
</feature>
<dbReference type="Gene3D" id="1.10.357.10">
    <property type="entry name" value="Tetracycline Repressor, domain 2"/>
    <property type="match status" value="1"/>
</dbReference>
<keyword evidence="1 2" id="KW-0238">DNA-binding</keyword>
<dbReference type="PANTHER" id="PTHR43479:SF11">
    <property type="entry name" value="ACREF_ENVCD OPERON REPRESSOR-RELATED"/>
    <property type="match status" value="1"/>
</dbReference>
<dbReference type="SUPFAM" id="SSF48498">
    <property type="entry name" value="Tetracyclin repressor-like, C-terminal domain"/>
    <property type="match status" value="1"/>
</dbReference>
<evidence type="ECO:0000256" key="2">
    <source>
        <dbReference type="PROSITE-ProRule" id="PRU00335"/>
    </source>
</evidence>
<dbReference type="InterPro" id="IPR009057">
    <property type="entry name" value="Homeodomain-like_sf"/>
</dbReference>
<evidence type="ECO:0000259" key="3">
    <source>
        <dbReference type="PROSITE" id="PS50977"/>
    </source>
</evidence>
<name>A0A174CNN7_9CLOT</name>
<dbReference type="PROSITE" id="PS50977">
    <property type="entry name" value="HTH_TETR_2"/>
    <property type="match status" value="1"/>
</dbReference>
<protein>
    <submittedName>
        <fullName evidence="4">Transcriptional regulator</fullName>
    </submittedName>
</protein>
<dbReference type="PRINTS" id="PR00455">
    <property type="entry name" value="HTHTETR"/>
</dbReference>
<evidence type="ECO:0000313" key="5">
    <source>
        <dbReference type="Proteomes" id="UP000095594"/>
    </source>
</evidence>
<proteinExistence type="predicted"/>
<gene>
    <name evidence="4" type="primary">fadR_2</name>
    <name evidence="4" type="ORF">ERS852471_01017</name>
</gene>
<dbReference type="PANTHER" id="PTHR43479">
    <property type="entry name" value="ACREF/ENVCD OPERON REPRESSOR-RELATED"/>
    <property type="match status" value="1"/>
</dbReference>